<name>A0ABP7PQL8_9SPHI</name>
<evidence type="ECO:0000256" key="1">
    <source>
        <dbReference type="SAM" id="Phobius"/>
    </source>
</evidence>
<dbReference type="EMBL" id="BAAAZC010000011">
    <property type="protein sequence ID" value="GAA3969401.1"/>
    <property type="molecule type" value="Genomic_DNA"/>
</dbReference>
<gene>
    <name evidence="2" type="ORF">GCM10022210_17920</name>
</gene>
<evidence type="ECO:0000313" key="2">
    <source>
        <dbReference type="EMBL" id="GAA3969401.1"/>
    </source>
</evidence>
<reference evidence="3" key="1">
    <citation type="journal article" date="2019" name="Int. J. Syst. Evol. Microbiol.">
        <title>The Global Catalogue of Microorganisms (GCM) 10K type strain sequencing project: providing services to taxonomists for standard genome sequencing and annotation.</title>
        <authorList>
            <consortium name="The Broad Institute Genomics Platform"/>
            <consortium name="The Broad Institute Genome Sequencing Center for Infectious Disease"/>
            <person name="Wu L."/>
            <person name="Ma J."/>
        </authorList>
    </citation>
    <scope>NUCLEOTIDE SEQUENCE [LARGE SCALE GENOMIC DNA]</scope>
    <source>
        <strain evidence="3">JCM 16601</strain>
    </source>
</reference>
<organism evidence="2 3">
    <name type="scientific">Mucilaginibacter dorajii</name>
    <dbReference type="NCBI Taxonomy" id="692994"/>
    <lineage>
        <taxon>Bacteria</taxon>
        <taxon>Pseudomonadati</taxon>
        <taxon>Bacteroidota</taxon>
        <taxon>Sphingobacteriia</taxon>
        <taxon>Sphingobacteriales</taxon>
        <taxon>Sphingobacteriaceae</taxon>
        <taxon>Mucilaginibacter</taxon>
    </lineage>
</organism>
<keyword evidence="1" id="KW-0812">Transmembrane</keyword>
<keyword evidence="1" id="KW-1133">Transmembrane helix</keyword>
<evidence type="ECO:0000313" key="3">
    <source>
        <dbReference type="Proteomes" id="UP001500742"/>
    </source>
</evidence>
<protein>
    <submittedName>
        <fullName evidence="2">Uncharacterized protein</fullName>
    </submittedName>
</protein>
<accession>A0ABP7PQL8</accession>
<proteinExistence type="predicted"/>
<dbReference type="Proteomes" id="UP001500742">
    <property type="component" value="Unassembled WGS sequence"/>
</dbReference>
<keyword evidence="1" id="KW-0472">Membrane</keyword>
<keyword evidence="3" id="KW-1185">Reference proteome</keyword>
<feature type="transmembrane region" description="Helical" evidence="1">
    <location>
        <begin position="21"/>
        <end position="41"/>
    </location>
</feature>
<sequence length="62" mass="7163">MKNSIFNHLVVMLKGFNIVKLLNFGAMVVMLEGFNVVKLILENTPTLEHSDITTFQLYNRKH</sequence>
<comment type="caution">
    <text evidence="2">The sequence shown here is derived from an EMBL/GenBank/DDBJ whole genome shotgun (WGS) entry which is preliminary data.</text>
</comment>